<comment type="caution">
    <text evidence="1">The sequence shown here is derived from an EMBL/GenBank/DDBJ whole genome shotgun (WGS) entry which is preliminary data.</text>
</comment>
<dbReference type="EMBL" id="CM023481">
    <property type="protein sequence ID" value="KAH6947197.1"/>
    <property type="molecule type" value="Genomic_DNA"/>
</dbReference>
<accession>A0ACB7TPB6</accession>
<reference evidence="1" key="1">
    <citation type="submission" date="2020-05" db="EMBL/GenBank/DDBJ databases">
        <title>Large-scale comparative analyses of tick genomes elucidate their genetic diversity and vector capacities.</title>
        <authorList>
            <person name="Jia N."/>
            <person name="Wang J."/>
            <person name="Shi W."/>
            <person name="Du L."/>
            <person name="Sun Y."/>
            <person name="Zhan W."/>
            <person name="Jiang J."/>
            <person name="Wang Q."/>
            <person name="Zhang B."/>
            <person name="Ji P."/>
            <person name="Sakyi L.B."/>
            <person name="Cui X."/>
            <person name="Yuan T."/>
            <person name="Jiang B."/>
            <person name="Yang W."/>
            <person name="Lam T.T.-Y."/>
            <person name="Chang Q."/>
            <person name="Ding S."/>
            <person name="Wang X."/>
            <person name="Zhu J."/>
            <person name="Ruan X."/>
            <person name="Zhao L."/>
            <person name="Wei J."/>
            <person name="Que T."/>
            <person name="Du C."/>
            <person name="Cheng J."/>
            <person name="Dai P."/>
            <person name="Han X."/>
            <person name="Huang E."/>
            <person name="Gao Y."/>
            <person name="Liu J."/>
            <person name="Shao H."/>
            <person name="Ye R."/>
            <person name="Li L."/>
            <person name="Wei W."/>
            <person name="Wang X."/>
            <person name="Wang C."/>
            <person name="Yang T."/>
            <person name="Huo Q."/>
            <person name="Li W."/>
            <person name="Guo W."/>
            <person name="Chen H."/>
            <person name="Zhou L."/>
            <person name="Ni X."/>
            <person name="Tian J."/>
            <person name="Zhou Y."/>
            <person name="Sheng Y."/>
            <person name="Liu T."/>
            <person name="Pan Y."/>
            <person name="Xia L."/>
            <person name="Li J."/>
            <person name="Zhao F."/>
            <person name="Cao W."/>
        </authorList>
    </citation>
    <scope>NUCLEOTIDE SEQUENCE</scope>
    <source>
        <strain evidence="1">Hyas-2018</strain>
    </source>
</reference>
<dbReference type="Proteomes" id="UP000821845">
    <property type="component" value="Chromosome 1"/>
</dbReference>
<protein>
    <submittedName>
        <fullName evidence="1">Uncharacterized protein</fullName>
    </submittedName>
</protein>
<evidence type="ECO:0000313" key="1">
    <source>
        <dbReference type="EMBL" id="KAH6947197.1"/>
    </source>
</evidence>
<evidence type="ECO:0000313" key="2">
    <source>
        <dbReference type="Proteomes" id="UP000821845"/>
    </source>
</evidence>
<name>A0ACB7TPB6_HYAAI</name>
<proteinExistence type="predicted"/>
<sequence>MFALVKFVEEFDSNRLYVVDSHSILDFHPRNTNDFDNRSVYSVFWVDEENHDNTRAYKAQVLLLAESREELETKKSSKRVQIPKIRMEESSGDEWESKKQEHKQASQKRKSAQARAKAQTYEQLLSKHVKDTKEKARGEPSCSQRNHRSPSPKKTRWSTETSSGDESLISSAELRREIAEKKMWRSRAEKLEKQNELLLEQVASLQRCLESKIFQVPEGDFVHLPDGSFHLTKGIIITASQAAKILNNKKPTLVCKDTAQAIWGTDGLAERSVCGVPAPKARAAGELPKQALTPRKVDVVAALFQIDMGDTTPKEVAYKRMKAVRKHLAQKLGDVQRNK</sequence>
<organism evidence="1 2">
    <name type="scientific">Hyalomma asiaticum</name>
    <name type="common">Tick</name>
    <dbReference type="NCBI Taxonomy" id="266040"/>
    <lineage>
        <taxon>Eukaryota</taxon>
        <taxon>Metazoa</taxon>
        <taxon>Ecdysozoa</taxon>
        <taxon>Arthropoda</taxon>
        <taxon>Chelicerata</taxon>
        <taxon>Arachnida</taxon>
        <taxon>Acari</taxon>
        <taxon>Parasitiformes</taxon>
        <taxon>Ixodida</taxon>
        <taxon>Ixodoidea</taxon>
        <taxon>Ixodidae</taxon>
        <taxon>Hyalomminae</taxon>
        <taxon>Hyalomma</taxon>
    </lineage>
</organism>
<keyword evidence="2" id="KW-1185">Reference proteome</keyword>
<gene>
    <name evidence="1" type="ORF">HPB50_017556</name>
</gene>